<dbReference type="GO" id="GO:0004364">
    <property type="term" value="F:glutathione transferase activity"/>
    <property type="evidence" value="ECO:0007669"/>
    <property type="project" value="UniProtKB-EC"/>
</dbReference>
<dbReference type="PANTHER" id="PTHR11260:SF779">
    <property type="entry name" value="GLUTATHIONE TRANSFERASE"/>
    <property type="match status" value="1"/>
</dbReference>
<dbReference type="Gene3D" id="3.40.30.10">
    <property type="entry name" value="Glutaredoxin"/>
    <property type="match status" value="1"/>
</dbReference>
<dbReference type="SFLD" id="SFLDG01152">
    <property type="entry name" value="Main.3:_Omega-_and_Tau-like"/>
    <property type="match status" value="1"/>
</dbReference>
<dbReference type="Proteomes" id="UP000289738">
    <property type="component" value="Chromosome B05"/>
</dbReference>
<dbReference type="GO" id="GO:0005737">
    <property type="term" value="C:cytoplasm"/>
    <property type="evidence" value="ECO:0007669"/>
    <property type="project" value="TreeGrafter"/>
</dbReference>
<dbReference type="SMR" id="A0A444Z5X9"/>
<dbReference type="GO" id="GO:0006749">
    <property type="term" value="P:glutathione metabolic process"/>
    <property type="evidence" value="ECO:0007669"/>
    <property type="project" value="InterPro"/>
</dbReference>
<dbReference type="InterPro" id="IPR004045">
    <property type="entry name" value="Glutathione_S-Trfase_N"/>
</dbReference>
<dbReference type="Gene3D" id="1.20.1050.10">
    <property type="match status" value="1"/>
</dbReference>
<dbReference type="InterPro" id="IPR040079">
    <property type="entry name" value="Glutathione_S-Trfase"/>
</dbReference>
<dbReference type="EMBL" id="SDMP01000015">
    <property type="protein sequence ID" value="RYR09576.1"/>
    <property type="molecule type" value="Genomic_DNA"/>
</dbReference>
<gene>
    <name evidence="6" type="ORF">Ahy_B05g077944</name>
</gene>
<evidence type="ECO:0000313" key="6">
    <source>
        <dbReference type="EMBL" id="RYR09576.1"/>
    </source>
</evidence>
<dbReference type="InterPro" id="IPR045073">
    <property type="entry name" value="Omega/Tau-like"/>
</dbReference>
<evidence type="ECO:0000256" key="1">
    <source>
        <dbReference type="ARBA" id="ARBA00012452"/>
    </source>
</evidence>
<evidence type="ECO:0000313" key="7">
    <source>
        <dbReference type="Proteomes" id="UP000289738"/>
    </source>
</evidence>
<dbReference type="PANTHER" id="PTHR11260">
    <property type="entry name" value="GLUTATHIONE S-TRANSFERASE, GST, SUPERFAMILY, GST DOMAIN CONTAINING"/>
    <property type="match status" value="1"/>
</dbReference>
<dbReference type="AlphaFoldDB" id="A0A444Z5X9"/>
<dbReference type="InterPro" id="IPR004046">
    <property type="entry name" value="GST_C"/>
</dbReference>
<protein>
    <recommendedName>
        <fullName evidence="1">glutathione transferase</fullName>
        <ecNumber evidence="1">2.5.1.18</ecNumber>
    </recommendedName>
</protein>
<name>A0A444Z5X9_ARAHY</name>
<dbReference type="InterPro" id="IPR045074">
    <property type="entry name" value="GST_C_Tau"/>
</dbReference>
<feature type="domain" description="GST N-terminal" evidence="5">
    <location>
        <begin position="6"/>
        <end position="85"/>
    </location>
</feature>
<reference evidence="6 7" key="1">
    <citation type="submission" date="2019-01" db="EMBL/GenBank/DDBJ databases">
        <title>Sequencing of cultivated peanut Arachis hypogaea provides insights into genome evolution and oil improvement.</title>
        <authorList>
            <person name="Chen X."/>
        </authorList>
    </citation>
    <scope>NUCLEOTIDE SEQUENCE [LARGE SCALE GENOMIC DNA]</scope>
    <source>
        <strain evidence="7">cv. Fuhuasheng</strain>
        <tissue evidence="6">Leaves</tissue>
    </source>
</reference>
<dbReference type="FunFam" id="3.40.30.10:FF:000044">
    <property type="entry name" value="Glutathione S-transferase GSTU6"/>
    <property type="match status" value="1"/>
</dbReference>
<dbReference type="Gramene" id="arahy.Tifrunner.gnm2.ann2.Ah15g217500.1">
    <property type="protein sequence ID" value="arahy.Tifrunner.gnm2.ann2.Ah15g217500.1-CDS"/>
    <property type="gene ID" value="arahy.Tifrunner.gnm2.ann2.Ah15g217500"/>
</dbReference>
<organism evidence="6 7">
    <name type="scientific">Arachis hypogaea</name>
    <name type="common">Peanut</name>
    <dbReference type="NCBI Taxonomy" id="3818"/>
    <lineage>
        <taxon>Eukaryota</taxon>
        <taxon>Viridiplantae</taxon>
        <taxon>Streptophyta</taxon>
        <taxon>Embryophyta</taxon>
        <taxon>Tracheophyta</taxon>
        <taxon>Spermatophyta</taxon>
        <taxon>Magnoliopsida</taxon>
        <taxon>eudicotyledons</taxon>
        <taxon>Gunneridae</taxon>
        <taxon>Pentapetalae</taxon>
        <taxon>rosids</taxon>
        <taxon>fabids</taxon>
        <taxon>Fabales</taxon>
        <taxon>Fabaceae</taxon>
        <taxon>Papilionoideae</taxon>
        <taxon>50 kb inversion clade</taxon>
        <taxon>dalbergioids sensu lato</taxon>
        <taxon>Dalbergieae</taxon>
        <taxon>Pterocarpus clade</taxon>
        <taxon>Arachis</taxon>
    </lineage>
</organism>
<comment type="caution">
    <text evidence="6">The sequence shown here is derived from an EMBL/GenBank/DDBJ whole genome shotgun (WGS) entry which is preliminary data.</text>
</comment>
<evidence type="ECO:0000256" key="4">
    <source>
        <dbReference type="ARBA" id="ARBA00047960"/>
    </source>
</evidence>
<dbReference type="SFLD" id="SFLDS00019">
    <property type="entry name" value="Glutathione_Transferase_(cytos"/>
    <property type="match status" value="1"/>
</dbReference>
<comment type="similarity">
    <text evidence="3">Belongs to the GST superfamily. Tau family.</text>
</comment>
<dbReference type="CDD" id="cd03185">
    <property type="entry name" value="GST_C_Tau"/>
    <property type="match status" value="1"/>
</dbReference>
<dbReference type="InterPro" id="IPR036282">
    <property type="entry name" value="Glutathione-S-Trfase_C_sf"/>
</dbReference>
<dbReference type="SFLD" id="SFLDG00358">
    <property type="entry name" value="Main_(cytGST)"/>
    <property type="match status" value="1"/>
</dbReference>
<dbReference type="SUPFAM" id="SSF47616">
    <property type="entry name" value="GST C-terminal domain-like"/>
    <property type="match status" value="1"/>
</dbReference>
<keyword evidence="2" id="KW-0808">Transferase</keyword>
<evidence type="ECO:0000259" key="5">
    <source>
        <dbReference type="PROSITE" id="PS50404"/>
    </source>
</evidence>
<sequence length="220" mass="24843">MEAKSSDLKLLGGWFSPFVTRVKIALNIKGLEYENIEEDLNSKSDLLLRSNPVHKKIPVLIHGDKPICESSIILQYIDEVWSNAPSILPPDAYDRAIARFWVSYIDDKETKPHFEQLEEEILVKLEEAFGKCSEEKPFFGGSKVGLTDIAFGSFLPSLRVLEEMNGKKVLANDKFPGLVNWATNFIVNSAVTRILPEIDKLALFCMDLRQKWVTAKATAK</sequence>
<dbReference type="Pfam" id="PF02798">
    <property type="entry name" value="GST_N"/>
    <property type="match status" value="1"/>
</dbReference>
<dbReference type="STRING" id="3818.A0A444Z5X9"/>
<comment type="catalytic activity">
    <reaction evidence="4">
        <text>RX + glutathione = an S-substituted glutathione + a halide anion + H(+)</text>
        <dbReference type="Rhea" id="RHEA:16437"/>
        <dbReference type="ChEBI" id="CHEBI:15378"/>
        <dbReference type="ChEBI" id="CHEBI:16042"/>
        <dbReference type="ChEBI" id="CHEBI:17792"/>
        <dbReference type="ChEBI" id="CHEBI:57925"/>
        <dbReference type="ChEBI" id="CHEBI:90779"/>
        <dbReference type="EC" id="2.5.1.18"/>
    </reaction>
</comment>
<dbReference type="PROSITE" id="PS50404">
    <property type="entry name" value="GST_NTER"/>
    <property type="match status" value="1"/>
</dbReference>
<proteinExistence type="inferred from homology"/>
<dbReference type="InterPro" id="IPR036249">
    <property type="entry name" value="Thioredoxin-like_sf"/>
</dbReference>
<keyword evidence="7" id="KW-1185">Reference proteome</keyword>
<dbReference type="Pfam" id="PF00043">
    <property type="entry name" value="GST_C"/>
    <property type="match status" value="1"/>
</dbReference>
<dbReference type="SUPFAM" id="SSF52833">
    <property type="entry name" value="Thioredoxin-like"/>
    <property type="match status" value="1"/>
</dbReference>
<evidence type="ECO:0000256" key="3">
    <source>
        <dbReference type="ARBA" id="ARBA00025743"/>
    </source>
</evidence>
<accession>A0A444Z5X9</accession>
<dbReference type="EC" id="2.5.1.18" evidence="1"/>
<evidence type="ECO:0000256" key="2">
    <source>
        <dbReference type="ARBA" id="ARBA00022679"/>
    </source>
</evidence>
<dbReference type="CDD" id="cd03058">
    <property type="entry name" value="GST_N_Tau"/>
    <property type="match status" value="1"/>
</dbReference>